<keyword evidence="1" id="KW-1133">Transmembrane helix</keyword>
<protein>
    <submittedName>
        <fullName evidence="2">Uncharacterized protein</fullName>
    </submittedName>
</protein>
<dbReference type="AlphaFoldDB" id="A0A803QBG5"/>
<organism evidence="2 3">
    <name type="scientific">Cannabis sativa</name>
    <name type="common">Hemp</name>
    <name type="synonym">Marijuana</name>
    <dbReference type="NCBI Taxonomy" id="3483"/>
    <lineage>
        <taxon>Eukaryota</taxon>
        <taxon>Viridiplantae</taxon>
        <taxon>Streptophyta</taxon>
        <taxon>Embryophyta</taxon>
        <taxon>Tracheophyta</taxon>
        <taxon>Spermatophyta</taxon>
        <taxon>Magnoliopsida</taxon>
        <taxon>eudicotyledons</taxon>
        <taxon>Gunneridae</taxon>
        <taxon>Pentapetalae</taxon>
        <taxon>rosids</taxon>
        <taxon>fabids</taxon>
        <taxon>Rosales</taxon>
        <taxon>Cannabaceae</taxon>
        <taxon>Cannabis</taxon>
    </lineage>
</organism>
<keyword evidence="3" id="KW-1185">Reference proteome</keyword>
<dbReference type="Proteomes" id="UP000596661">
    <property type="component" value="Chromosome 8"/>
</dbReference>
<dbReference type="Gramene" id="evm.model.08.503">
    <property type="protein sequence ID" value="cds.evm.model.08.503"/>
    <property type="gene ID" value="evm.TU.08.503"/>
</dbReference>
<feature type="transmembrane region" description="Helical" evidence="1">
    <location>
        <begin position="26"/>
        <end position="52"/>
    </location>
</feature>
<accession>A0A803QBG5</accession>
<evidence type="ECO:0000313" key="2">
    <source>
        <dbReference type="EnsemblPlants" id="cds.evm.model.08.503"/>
    </source>
</evidence>
<keyword evidence="1" id="KW-0812">Transmembrane</keyword>
<evidence type="ECO:0000256" key="1">
    <source>
        <dbReference type="SAM" id="Phobius"/>
    </source>
</evidence>
<dbReference type="EMBL" id="UZAU01000684">
    <property type="status" value="NOT_ANNOTATED_CDS"/>
    <property type="molecule type" value="Genomic_DNA"/>
</dbReference>
<sequence length="95" mass="9774">MGPMPRPMGSDGPIGPDLKTKKNWSLCSSCVAGTVGVSIGVVLWVLVSYAVVTDWPGSHDVVRGPGPCGRMQVERGPGRVSTLPGGGDGVVVCWV</sequence>
<proteinExistence type="predicted"/>
<keyword evidence="1" id="KW-0472">Membrane</keyword>
<name>A0A803QBG5_CANSA</name>
<reference evidence="2" key="2">
    <citation type="submission" date="2021-03" db="UniProtKB">
        <authorList>
            <consortium name="EnsemblPlants"/>
        </authorList>
    </citation>
    <scope>IDENTIFICATION</scope>
</reference>
<dbReference type="EnsemblPlants" id="evm.model.08.503">
    <property type="protein sequence ID" value="cds.evm.model.08.503"/>
    <property type="gene ID" value="evm.TU.08.503"/>
</dbReference>
<evidence type="ECO:0000313" key="3">
    <source>
        <dbReference type="Proteomes" id="UP000596661"/>
    </source>
</evidence>
<reference evidence="2" key="1">
    <citation type="submission" date="2018-11" db="EMBL/GenBank/DDBJ databases">
        <authorList>
            <person name="Grassa J C."/>
        </authorList>
    </citation>
    <scope>NUCLEOTIDE SEQUENCE [LARGE SCALE GENOMIC DNA]</scope>
</reference>